<evidence type="ECO:0000256" key="6">
    <source>
        <dbReference type="ARBA" id="ARBA00023136"/>
    </source>
</evidence>
<feature type="transmembrane region" description="Helical" evidence="8">
    <location>
        <begin position="227"/>
        <end position="246"/>
    </location>
</feature>
<proteinExistence type="predicted"/>
<feature type="transmembrane region" description="Helical" evidence="8">
    <location>
        <begin position="189"/>
        <end position="207"/>
    </location>
</feature>
<keyword evidence="2" id="KW-0813">Transport</keyword>
<keyword evidence="6 8" id="KW-0472">Membrane</keyword>
<reference evidence="9" key="1">
    <citation type="journal article" date="2020" name="mSystems">
        <title>Genome- and Community-Level Interaction Insights into Carbon Utilization and Element Cycling Functions of Hydrothermarchaeota in Hydrothermal Sediment.</title>
        <authorList>
            <person name="Zhou Z."/>
            <person name="Liu Y."/>
            <person name="Xu W."/>
            <person name="Pan J."/>
            <person name="Luo Z.H."/>
            <person name="Li M."/>
        </authorList>
    </citation>
    <scope>NUCLEOTIDE SEQUENCE [LARGE SCALE GENOMIC DNA]</scope>
    <source>
        <strain evidence="9">HyVt-527</strain>
    </source>
</reference>
<evidence type="ECO:0000256" key="3">
    <source>
        <dbReference type="ARBA" id="ARBA00022475"/>
    </source>
</evidence>
<dbReference type="AlphaFoldDB" id="A0A7V5PNI7"/>
<evidence type="ECO:0000256" key="7">
    <source>
        <dbReference type="SAM" id="MobiDB-lite"/>
    </source>
</evidence>
<evidence type="ECO:0000256" key="1">
    <source>
        <dbReference type="ARBA" id="ARBA00004651"/>
    </source>
</evidence>
<comment type="subcellular location">
    <subcellularLocation>
        <location evidence="1">Cell membrane</location>
        <topology evidence="1">Multi-pass membrane protein</topology>
    </subcellularLocation>
</comment>
<keyword evidence="3" id="KW-1003">Cell membrane</keyword>
<feature type="transmembrane region" description="Helical" evidence="8">
    <location>
        <begin position="146"/>
        <end position="168"/>
    </location>
</feature>
<dbReference type="Proteomes" id="UP000886124">
    <property type="component" value="Unassembled WGS sequence"/>
</dbReference>
<feature type="transmembrane region" description="Helical" evidence="8">
    <location>
        <begin position="58"/>
        <end position="77"/>
    </location>
</feature>
<feature type="transmembrane region" description="Helical" evidence="8">
    <location>
        <begin position="120"/>
        <end position="140"/>
    </location>
</feature>
<feature type="transmembrane region" description="Helical" evidence="8">
    <location>
        <begin position="89"/>
        <end position="108"/>
    </location>
</feature>
<evidence type="ECO:0000313" key="9">
    <source>
        <dbReference type="EMBL" id="HHJ52366.1"/>
    </source>
</evidence>
<sequence>MRRIQMEEKEVLTQEEVKESTPEEKKTLGQVVSDAFHELGETFVAFVKAPKALWGINVPYIIEGLVYFGILTILGKYCSENVQLTDPQAGWVYSFVTGGITFAMLILGGVSDKIGVRRSLILAFFVMLLGRTLVGLSGTIPLGHGITSPMFFTMIGGLTLMVLGYGLYQPASYAGVKRYTNPQTAAMGYAVIYGLMNLGAFFSGFISPLTRHHFESVFPPNGLTAVFWVYALLTLLSLAITVFILTKKTDQSAVEQIARETAEMNESGEEENEEEEKPKEKINNWPLYGLTLLAVLFTGLLIGIKTGKIDFNLPVTIILLSVTVIVGVWEFLRHRPDHPFRDVRFVFFIFILIPVQTLFAHNWLTLPYYLDRAFHGSVVSQYFELFSNINPILIFVLAPIVAGLTAKANIYRMMIIGTLVMASPTFLLAFGPNVVLFLSYILIMSIGEAMWQPRFLQWIAEIAPKGKTGAYMGIGQLPWFLTKVLTGLYSGYFVATYIPKPETGQPIHSGTLWFIYGLIAITSPVALWLAKNWMQKGMREKAA</sequence>
<evidence type="ECO:0000256" key="4">
    <source>
        <dbReference type="ARBA" id="ARBA00022692"/>
    </source>
</evidence>
<dbReference type="Gene3D" id="1.20.1250.20">
    <property type="entry name" value="MFS general substrate transporter like domains"/>
    <property type="match status" value="1"/>
</dbReference>
<dbReference type="EMBL" id="DROD01000278">
    <property type="protein sequence ID" value="HHJ52366.1"/>
    <property type="molecule type" value="Genomic_DNA"/>
</dbReference>
<feature type="transmembrane region" description="Helical" evidence="8">
    <location>
        <begin position="385"/>
        <end position="406"/>
    </location>
</feature>
<gene>
    <name evidence="9" type="ORF">ENJ89_04155</name>
</gene>
<dbReference type="PANTHER" id="PTHR23517:SF3">
    <property type="entry name" value="INTEGRAL MEMBRANE TRANSPORT PROTEIN"/>
    <property type="match status" value="1"/>
</dbReference>
<dbReference type="InterPro" id="IPR036259">
    <property type="entry name" value="MFS_trans_sf"/>
</dbReference>
<organism evidence="9">
    <name type="scientific">Caldithrix abyssi</name>
    <dbReference type="NCBI Taxonomy" id="187145"/>
    <lineage>
        <taxon>Bacteria</taxon>
        <taxon>Pseudomonadati</taxon>
        <taxon>Calditrichota</taxon>
        <taxon>Calditrichia</taxon>
        <taxon>Calditrichales</taxon>
        <taxon>Calditrichaceae</taxon>
        <taxon>Caldithrix</taxon>
    </lineage>
</organism>
<evidence type="ECO:0000256" key="5">
    <source>
        <dbReference type="ARBA" id="ARBA00022989"/>
    </source>
</evidence>
<name>A0A7V5PNI7_CALAY</name>
<comment type="caution">
    <text evidence="9">The sequence shown here is derived from an EMBL/GenBank/DDBJ whole genome shotgun (WGS) entry which is preliminary data.</text>
</comment>
<protein>
    <submittedName>
        <fullName evidence="9">MFS transporter</fullName>
    </submittedName>
</protein>
<dbReference type="InterPro" id="IPR050171">
    <property type="entry name" value="MFS_Transporters"/>
</dbReference>
<feature type="region of interest" description="Disordered" evidence="7">
    <location>
        <begin position="1"/>
        <end position="24"/>
    </location>
</feature>
<keyword evidence="4 8" id="KW-0812">Transmembrane</keyword>
<dbReference type="InterPro" id="IPR011701">
    <property type="entry name" value="MFS"/>
</dbReference>
<dbReference type="Pfam" id="PF07690">
    <property type="entry name" value="MFS_1"/>
    <property type="match status" value="1"/>
</dbReference>
<keyword evidence="5 8" id="KW-1133">Transmembrane helix</keyword>
<accession>A0A7V5PNI7</accession>
<feature type="transmembrane region" description="Helical" evidence="8">
    <location>
        <begin position="344"/>
        <end position="365"/>
    </location>
</feature>
<evidence type="ECO:0000256" key="8">
    <source>
        <dbReference type="SAM" id="Phobius"/>
    </source>
</evidence>
<feature type="transmembrane region" description="Helical" evidence="8">
    <location>
        <begin position="285"/>
        <end position="305"/>
    </location>
</feature>
<evidence type="ECO:0000256" key="2">
    <source>
        <dbReference type="ARBA" id="ARBA00022448"/>
    </source>
</evidence>
<feature type="transmembrane region" description="Helical" evidence="8">
    <location>
        <begin position="311"/>
        <end position="332"/>
    </location>
</feature>
<dbReference type="GO" id="GO:0005886">
    <property type="term" value="C:plasma membrane"/>
    <property type="evidence" value="ECO:0007669"/>
    <property type="project" value="UniProtKB-SubCell"/>
</dbReference>
<dbReference type="PANTHER" id="PTHR23517">
    <property type="entry name" value="RESISTANCE PROTEIN MDTM, PUTATIVE-RELATED-RELATED"/>
    <property type="match status" value="1"/>
</dbReference>
<feature type="transmembrane region" description="Helical" evidence="8">
    <location>
        <begin position="510"/>
        <end position="530"/>
    </location>
</feature>
<dbReference type="GO" id="GO:0022857">
    <property type="term" value="F:transmembrane transporter activity"/>
    <property type="evidence" value="ECO:0007669"/>
    <property type="project" value="InterPro"/>
</dbReference>
<dbReference type="SUPFAM" id="SSF103473">
    <property type="entry name" value="MFS general substrate transporter"/>
    <property type="match status" value="2"/>
</dbReference>